<proteinExistence type="inferred from homology"/>
<evidence type="ECO:0000313" key="5">
    <source>
        <dbReference type="EMBL" id="TGL40751.1"/>
    </source>
</evidence>
<dbReference type="PRINTS" id="PR00080">
    <property type="entry name" value="SDRFAMILY"/>
</dbReference>
<dbReference type="Proteomes" id="UP000297273">
    <property type="component" value="Unassembled WGS sequence"/>
</dbReference>
<name>A0A5F1ZSI9_9LEPT</name>
<evidence type="ECO:0000256" key="1">
    <source>
        <dbReference type="ARBA" id="ARBA00006484"/>
    </source>
</evidence>
<organism evidence="4 7">
    <name type="scientific">Leptospira langatensis</name>
    <dbReference type="NCBI Taxonomy" id="2484983"/>
    <lineage>
        <taxon>Bacteria</taxon>
        <taxon>Pseudomonadati</taxon>
        <taxon>Spirochaetota</taxon>
        <taxon>Spirochaetia</taxon>
        <taxon>Leptospirales</taxon>
        <taxon>Leptospiraceae</taxon>
        <taxon>Leptospira</taxon>
    </lineage>
</organism>
<dbReference type="CDD" id="cd05339">
    <property type="entry name" value="17beta-HSDXI-like_SDR_c"/>
    <property type="match status" value="1"/>
</dbReference>
<dbReference type="EMBL" id="RQER01000010">
    <property type="protein sequence ID" value="TGJ99060.1"/>
    <property type="molecule type" value="Genomic_DNA"/>
</dbReference>
<evidence type="ECO:0000313" key="4">
    <source>
        <dbReference type="EMBL" id="TGJ99060.1"/>
    </source>
</evidence>
<dbReference type="PANTHER" id="PTHR24322">
    <property type="entry name" value="PKSB"/>
    <property type="match status" value="1"/>
</dbReference>
<dbReference type="PANTHER" id="PTHR24322:SF736">
    <property type="entry name" value="RETINOL DEHYDROGENASE 10"/>
    <property type="match status" value="1"/>
</dbReference>
<dbReference type="OrthoDB" id="9806974at2"/>
<dbReference type="EMBL" id="RQGC01000007">
    <property type="protein sequence ID" value="TGL40751.1"/>
    <property type="molecule type" value="Genomic_DNA"/>
</dbReference>
<evidence type="ECO:0000313" key="6">
    <source>
        <dbReference type="Proteomes" id="UP000297273"/>
    </source>
</evidence>
<comment type="similarity">
    <text evidence="1 3">Belongs to the short-chain dehydrogenases/reductases (SDR) family.</text>
</comment>
<reference evidence="5" key="1">
    <citation type="submission" date="2018-10" db="EMBL/GenBank/DDBJ databases">
        <authorList>
            <person name="Vincent A.T."/>
            <person name="Schiettekatte O."/>
            <person name="Bourhy P."/>
            <person name="Veyrier F.J."/>
            <person name="Picardeau M."/>
        </authorList>
    </citation>
    <scope>NUCLEOTIDE SEQUENCE</scope>
    <source>
        <strain evidence="5">201702690</strain>
    </source>
</reference>
<dbReference type="PRINTS" id="PR00081">
    <property type="entry name" value="GDHRDH"/>
</dbReference>
<keyword evidence="2" id="KW-0560">Oxidoreductase</keyword>
<evidence type="ECO:0000256" key="3">
    <source>
        <dbReference type="RuleBase" id="RU000363"/>
    </source>
</evidence>
<accession>A0A5F1ZSI9</accession>
<dbReference type="InterPro" id="IPR036291">
    <property type="entry name" value="NAD(P)-bd_dom_sf"/>
</dbReference>
<dbReference type="Proteomes" id="UP000297946">
    <property type="component" value="Unassembled WGS sequence"/>
</dbReference>
<comment type="caution">
    <text evidence="4">The sequence shown here is derived from an EMBL/GenBank/DDBJ whole genome shotgun (WGS) entry which is preliminary data.</text>
</comment>
<dbReference type="Gene3D" id="3.40.50.720">
    <property type="entry name" value="NAD(P)-binding Rossmann-like Domain"/>
    <property type="match status" value="1"/>
</dbReference>
<sequence length="278" mass="31212">MKTVAGKRLLITGASMGMGRLYAQLAVQERADALVLWDIDTKKLQKLKEELSFGTTKVFTETVDISDLKQIRKALSKLKSYAQRIDIIINNAGIVRGKYFWEHDLESDIDRTIAVNCLGPMYITRLLLPQMLSDRDNQCRIVNISSAAGLISNPKMSVYCASKWALTGWSDSLRLELVQTGNEHIKVTTVNPSYISTGMFQGVKPMLFTPILKPEYVVSKVWSAMKKGKARVLLPWTIYLSNMLKGILPISVFDWVADRIFGVYGTMESFTGRSTSLD</sequence>
<evidence type="ECO:0000313" key="7">
    <source>
        <dbReference type="Proteomes" id="UP000297946"/>
    </source>
</evidence>
<dbReference type="Pfam" id="PF00106">
    <property type="entry name" value="adh_short"/>
    <property type="match status" value="1"/>
</dbReference>
<reference evidence="4 7" key="2">
    <citation type="journal article" date="2019" name="PLoS Negl. Trop. Dis.">
        <title>Revisiting the worldwide diversity of Leptospira species in the environment.</title>
        <authorList>
            <person name="Vincent A.T."/>
            <person name="Schiettekatte O."/>
            <person name="Bourhy P."/>
            <person name="Veyrier F.J."/>
            <person name="Picardeau M."/>
        </authorList>
    </citation>
    <scope>NUCLEOTIDE SEQUENCE [LARGE SCALE GENOMIC DNA]</scope>
    <source>
        <strain evidence="5">201702690</strain>
        <strain evidence="4 7">SSW18</strain>
    </source>
</reference>
<dbReference type="PROSITE" id="PS00061">
    <property type="entry name" value="ADH_SHORT"/>
    <property type="match status" value="1"/>
</dbReference>
<protein>
    <submittedName>
        <fullName evidence="4">SDR family NAD(P)-dependent oxidoreductase</fullName>
    </submittedName>
</protein>
<dbReference type="SUPFAM" id="SSF51735">
    <property type="entry name" value="NAD(P)-binding Rossmann-fold domains"/>
    <property type="match status" value="1"/>
</dbReference>
<dbReference type="AlphaFoldDB" id="A0A5F1ZSI9"/>
<dbReference type="GO" id="GO:0016616">
    <property type="term" value="F:oxidoreductase activity, acting on the CH-OH group of donors, NAD or NADP as acceptor"/>
    <property type="evidence" value="ECO:0007669"/>
    <property type="project" value="TreeGrafter"/>
</dbReference>
<gene>
    <name evidence="4" type="ORF">EHO57_16090</name>
    <name evidence="5" type="ORF">EHQ53_10410</name>
</gene>
<keyword evidence="6" id="KW-1185">Reference proteome</keyword>
<evidence type="ECO:0000256" key="2">
    <source>
        <dbReference type="ARBA" id="ARBA00023002"/>
    </source>
</evidence>
<dbReference type="InterPro" id="IPR020904">
    <property type="entry name" value="Sc_DH/Rdtase_CS"/>
</dbReference>
<dbReference type="InterPro" id="IPR002347">
    <property type="entry name" value="SDR_fam"/>
</dbReference>